<dbReference type="Gene3D" id="2.70.98.30">
    <property type="entry name" value="Golgi alpha-mannosidase II, domain 4"/>
    <property type="match status" value="1"/>
</dbReference>
<keyword evidence="7" id="KW-0961">Cell wall biogenesis/degradation</keyword>
<dbReference type="OrthoDB" id="4473401at2759"/>
<gene>
    <name evidence="11" type="ORF">NEOLEDRAFT_1242741</name>
</gene>
<evidence type="ECO:0000256" key="5">
    <source>
        <dbReference type="ARBA" id="ARBA00023277"/>
    </source>
</evidence>
<dbReference type="GO" id="GO:0000272">
    <property type="term" value="P:polysaccharide catabolic process"/>
    <property type="evidence" value="ECO:0007669"/>
    <property type="project" value="UniProtKB-KW"/>
</dbReference>
<dbReference type="InterPro" id="IPR040451">
    <property type="entry name" value="GH81_N"/>
</dbReference>
<organism evidence="11 12">
    <name type="scientific">Neolentinus lepideus HHB14362 ss-1</name>
    <dbReference type="NCBI Taxonomy" id="1314782"/>
    <lineage>
        <taxon>Eukaryota</taxon>
        <taxon>Fungi</taxon>
        <taxon>Dikarya</taxon>
        <taxon>Basidiomycota</taxon>
        <taxon>Agaricomycotina</taxon>
        <taxon>Agaricomycetes</taxon>
        <taxon>Gloeophyllales</taxon>
        <taxon>Gloeophyllaceae</taxon>
        <taxon>Neolentinus</taxon>
    </lineage>
</organism>
<dbReference type="Proteomes" id="UP000076761">
    <property type="component" value="Unassembled WGS sequence"/>
</dbReference>
<dbReference type="InParanoid" id="A0A165RM02"/>
<dbReference type="InterPro" id="IPR040720">
    <property type="entry name" value="GH81_C"/>
</dbReference>
<feature type="domain" description="Glycosyl hydrolase family 81 C-terminal" evidence="10">
    <location>
        <begin position="360"/>
        <end position="715"/>
    </location>
</feature>
<dbReference type="Pfam" id="PF17652">
    <property type="entry name" value="Glyco_hydro81C"/>
    <property type="match status" value="1"/>
</dbReference>
<evidence type="ECO:0000259" key="10">
    <source>
        <dbReference type="Pfam" id="PF17652"/>
    </source>
</evidence>
<keyword evidence="8" id="KW-0624">Polysaccharide degradation</keyword>
<dbReference type="STRING" id="1314782.A0A165RM02"/>
<dbReference type="FunCoup" id="A0A165RM02">
    <property type="interactions" value="48"/>
</dbReference>
<name>A0A165RM02_9AGAM</name>
<sequence>MDAVDDIFTPISTDVPLFDVYTNHPVRPKSLKVSDKVPLQTNKFYANLFLGSQSQGVWLHPFSIWWSRGNAGLLRSWGLSVSHVERNQKAYGPDPSADPVQYYINPIGIQSFTFSAAEFTPALSYISLDSPTQFSVNLRLHLGPGEHGRRITFPLLQGCGFITGIYADLTPQFESGVFFHQVRQETHATPGVSKWRLLLEDGRTWLLYAHSFNGESFTLKLSNNSRLQASSRFTGAIQLTKISEEAPPLEAVTDACTGAWPAGMSIAGSVGGDSATYTFDYVKAGSASTRLLMYALPHHVQSFDRHTASHVQSRMGLQSTTKGFMTAIVSDRWVMTETDLSSTVGFSPIDLAGSSALEGLSASAKQIIRRTATEESKQDAAQQSDLDSMYFSGKAVDKFACLAWAAWEALKDAELVGALLEKVRDALARFVENRQKFPLAYDGVWKGLVTTAIYKTGDLMSDFGNGCYNDHHFHYGYFVHAAAVVARLDKELYNTTTWLDAHRDFIDDLVRDAANPSEQDVHFPVSRAFDWFHGHSWAKGLFESADGKDQESTSEDAYFSYALKLWGTVTGDKATEARGTLMLAIQRRVFRNYFLMENSNVNQPPRFVKNKVTGILFENKCDHATYFGLETQFIQGIHMIPVSPISPYIRSSKFVQEEWSRYFSGGRVDKVEGGWRGILYANYALVDPRTAWEFFASENFKNEWLDQGASRTWYLILAAGKWTSCTLVFSITHSLAAWCGGNI</sequence>
<proteinExistence type="inferred from homology"/>
<protein>
    <recommendedName>
        <fullName evidence="3">glucan endo-1,3-beta-D-glucosidase</fullName>
        <ecNumber evidence="3">3.2.1.39</ecNumber>
    </recommendedName>
</protein>
<evidence type="ECO:0000256" key="3">
    <source>
        <dbReference type="ARBA" id="ARBA00012780"/>
    </source>
</evidence>
<dbReference type="AlphaFoldDB" id="A0A165RM02"/>
<evidence type="ECO:0000313" key="12">
    <source>
        <dbReference type="Proteomes" id="UP000076761"/>
    </source>
</evidence>
<comment type="catalytic activity">
    <reaction evidence="1">
        <text>Hydrolysis of (1-&gt;3)-beta-D-glucosidic linkages in (1-&gt;3)-beta-D-glucans.</text>
        <dbReference type="EC" id="3.2.1.39"/>
    </reaction>
</comment>
<keyword evidence="6" id="KW-0326">Glycosidase</keyword>
<keyword evidence="4 11" id="KW-0378">Hydrolase</keyword>
<dbReference type="EC" id="3.2.1.39" evidence="3"/>
<dbReference type="Gene3D" id="1.20.5.420">
    <property type="entry name" value="Immunoglobulin FC, subunit C"/>
    <property type="match status" value="1"/>
</dbReference>
<dbReference type="GO" id="GO:0052861">
    <property type="term" value="F:endo-1,3(4)-beta-glucanase activity"/>
    <property type="evidence" value="ECO:0007669"/>
    <property type="project" value="InterPro"/>
</dbReference>
<feature type="domain" description="Glycosyl hydrolase family 81 N-terminal" evidence="9">
    <location>
        <begin position="24"/>
        <end position="349"/>
    </location>
</feature>
<evidence type="ECO:0000313" key="11">
    <source>
        <dbReference type="EMBL" id="KZT24012.1"/>
    </source>
</evidence>
<reference evidence="11 12" key="1">
    <citation type="journal article" date="2016" name="Mol. Biol. Evol.">
        <title>Comparative Genomics of Early-Diverging Mushroom-Forming Fungi Provides Insights into the Origins of Lignocellulose Decay Capabilities.</title>
        <authorList>
            <person name="Nagy L.G."/>
            <person name="Riley R."/>
            <person name="Tritt A."/>
            <person name="Adam C."/>
            <person name="Daum C."/>
            <person name="Floudas D."/>
            <person name="Sun H."/>
            <person name="Yadav J.S."/>
            <person name="Pangilinan J."/>
            <person name="Larsson K.H."/>
            <person name="Matsuura K."/>
            <person name="Barry K."/>
            <person name="Labutti K."/>
            <person name="Kuo R."/>
            <person name="Ohm R.A."/>
            <person name="Bhattacharya S.S."/>
            <person name="Shirouzu T."/>
            <person name="Yoshinaga Y."/>
            <person name="Martin F.M."/>
            <person name="Grigoriev I.V."/>
            <person name="Hibbett D.S."/>
        </authorList>
    </citation>
    <scope>NUCLEOTIDE SEQUENCE [LARGE SCALE GENOMIC DNA]</scope>
    <source>
        <strain evidence="11 12">HHB14362 ss-1</strain>
    </source>
</reference>
<accession>A0A165RM02</accession>
<dbReference type="Gene3D" id="1.10.287.1170">
    <property type="entry name" value="glycoside hydrolase family 81 endo-[beta] glucanase"/>
    <property type="match status" value="1"/>
</dbReference>
<dbReference type="PANTHER" id="PTHR31983">
    <property type="entry name" value="ENDO-1,3(4)-BETA-GLUCANASE 1"/>
    <property type="match status" value="1"/>
</dbReference>
<dbReference type="PROSITE" id="PS52008">
    <property type="entry name" value="GH81"/>
    <property type="match status" value="1"/>
</dbReference>
<evidence type="ECO:0000256" key="6">
    <source>
        <dbReference type="ARBA" id="ARBA00023295"/>
    </source>
</evidence>
<evidence type="ECO:0000256" key="1">
    <source>
        <dbReference type="ARBA" id="ARBA00000382"/>
    </source>
</evidence>
<dbReference type="GO" id="GO:0009986">
    <property type="term" value="C:cell surface"/>
    <property type="evidence" value="ECO:0007669"/>
    <property type="project" value="TreeGrafter"/>
</dbReference>
<evidence type="ECO:0000256" key="8">
    <source>
        <dbReference type="ARBA" id="ARBA00023326"/>
    </source>
</evidence>
<evidence type="ECO:0000256" key="2">
    <source>
        <dbReference type="ARBA" id="ARBA00010730"/>
    </source>
</evidence>
<dbReference type="Pfam" id="PF03639">
    <property type="entry name" value="Glyco_hydro_81"/>
    <property type="match status" value="1"/>
</dbReference>
<evidence type="ECO:0000259" key="9">
    <source>
        <dbReference type="Pfam" id="PF03639"/>
    </source>
</evidence>
<comment type="similarity">
    <text evidence="2">Belongs to the glycosyl hydrolase 81 family.</text>
</comment>
<dbReference type="GO" id="GO:0042973">
    <property type="term" value="F:glucan endo-1,3-beta-D-glucosidase activity"/>
    <property type="evidence" value="ECO:0007669"/>
    <property type="project" value="UniProtKB-EC"/>
</dbReference>
<dbReference type="EMBL" id="KV425580">
    <property type="protein sequence ID" value="KZT24012.1"/>
    <property type="molecule type" value="Genomic_DNA"/>
</dbReference>
<keyword evidence="5" id="KW-0119">Carbohydrate metabolism</keyword>
<evidence type="ECO:0000256" key="7">
    <source>
        <dbReference type="ARBA" id="ARBA00023316"/>
    </source>
</evidence>
<evidence type="ECO:0000256" key="4">
    <source>
        <dbReference type="ARBA" id="ARBA00022801"/>
    </source>
</evidence>
<keyword evidence="12" id="KW-1185">Reference proteome</keyword>
<dbReference type="GO" id="GO:0071555">
    <property type="term" value="P:cell wall organization"/>
    <property type="evidence" value="ECO:0007669"/>
    <property type="project" value="UniProtKB-KW"/>
</dbReference>
<dbReference type="InterPro" id="IPR005200">
    <property type="entry name" value="Endo-beta-glucanase"/>
</dbReference>
<dbReference type="PANTHER" id="PTHR31983:SF0">
    <property type="entry name" value="GLUCAN ENDO-1,3-BETA-D-GLUCOSIDASE 2"/>
    <property type="match status" value="1"/>
</dbReference>